<dbReference type="Pfam" id="PF23871">
    <property type="entry name" value="DUF7226"/>
    <property type="match status" value="1"/>
</dbReference>
<dbReference type="InterPro" id="IPR054266">
    <property type="entry name" value="DUF6997"/>
</dbReference>
<reference evidence="4 5" key="1">
    <citation type="submission" date="2012-10" db="EMBL/GenBank/DDBJ databases">
        <title>Draft Genome Sequence of Paenibacillus popilliae ATCC 14706T.</title>
        <authorList>
            <person name="Iiyama K."/>
            <person name="Mori K."/>
            <person name="Mon H."/>
            <person name="Chieda Y."/>
            <person name="Lee J.M."/>
            <person name="Kusakabe T."/>
            <person name="Tashiro K."/>
            <person name="Asano S."/>
            <person name="Yasunaga-Aoki C."/>
            <person name="Shimizu S."/>
        </authorList>
    </citation>
    <scope>NUCLEOTIDE SEQUENCE [LARGE SCALE GENOMIC DNA]</scope>
    <source>
        <strain evidence="4 5">ATCC 14706</strain>
    </source>
</reference>
<dbReference type="InterPro" id="IPR055650">
    <property type="entry name" value="DUF7226"/>
</dbReference>
<keyword evidence="5" id="KW-1185">Reference proteome</keyword>
<protein>
    <submittedName>
        <fullName evidence="4">Translation elongation factor</fullName>
    </submittedName>
</protein>
<dbReference type="Pfam" id="PF22515">
    <property type="entry name" value="DUF6996"/>
    <property type="match status" value="1"/>
</dbReference>
<feature type="domain" description="DUF7226" evidence="3">
    <location>
        <begin position="283"/>
        <end position="426"/>
    </location>
</feature>
<proteinExistence type="predicted"/>
<dbReference type="InterPro" id="IPR054265">
    <property type="entry name" value="DUF6996"/>
</dbReference>
<feature type="domain" description="DUF6997" evidence="2">
    <location>
        <begin position="74"/>
        <end position="246"/>
    </location>
</feature>
<dbReference type="Pfam" id="PF22518">
    <property type="entry name" value="DUF6997"/>
    <property type="match status" value="1"/>
</dbReference>
<evidence type="ECO:0000259" key="1">
    <source>
        <dbReference type="Pfam" id="PF22515"/>
    </source>
</evidence>
<gene>
    <name evidence="4" type="ORF">PPOP_1593</name>
</gene>
<keyword evidence="4" id="KW-0648">Protein biosynthesis</keyword>
<dbReference type="EMBL" id="BALG01000080">
    <property type="protein sequence ID" value="GAC42236.1"/>
    <property type="molecule type" value="Genomic_DNA"/>
</dbReference>
<organism evidence="4 5">
    <name type="scientific">Paenibacillus popilliae ATCC 14706</name>
    <dbReference type="NCBI Taxonomy" id="1212764"/>
    <lineage>
        <taxon>Bacteria</taxon>
        <taxon>Bacillati</taxon>
        <taxon>Bacillota</taxon>
        <taxon>Bacilli</taxon>
        <taxon>Bacillales</taxon>
        <taxon>Paenibacillaceae</taxon>
        <taxon>Paenibacillus</taxon>
    </lineage>
</organism>
<feature type="domain" description="DUF6996" evidence="1">
    <location>
        <begin position="5"/>
        <end position="73"/>
    </location>
</feature>
<dbReference type="RefSeq" id="WP_006285642.1">
    <property type="nucleotide sequence ID" value="NZ_BALG01000080.1"/>
</dbReference>
<dbReference type="Proteomes" id="UP000029453">
    <property type="component" value="Unassembled WGS sequence"/>
</dbReference>
<evidence type="ECO:0000313" key="4">
    <source>
        <dbReference type="EMBL" id="GAC42236.1"/>
    </source>
</evidence>
<dbReference type="AlphaFoldDB" id="M9LP63"/>
<dbReference type="OrthoDB" id="9774819at2"/>
<accession>M9LP63</accession>
<evidence type="ECO:0000259" key="3">
    <source>
        <dbReference type="Pfam" id="PF23871"/>
    </source>
</evidence>
<comment type="caution">
    <text evidence="4">The sequence shown here is derived from an EMBL/GenBank/DDBJ whole genome shotgun (WGS) entry which is preliminary data.</text>
</comment>
<evidence type="ECO:0000313" key="5">
    <source>
        <dbReference type="Proteomes" id="UP000029453"/>
    </source>
</evidence>
<name>M9LP63_PAEPP</name>
<dbReference type="GO" id="GO:0003746">
    <property type="term" value="F:translation elongation factor activity"/>
    <property type="evidence" value="ECO:0007669"/>
    <property type="project" value="UniProtKB-KW"/>
</dbReference>
<sequence length="429" mass="49822">MSLNDRAWEVLFERHDIINEVQTNGFYEITAKAIKEEREPRLMAKFDHSSNLPQSFRKNGLSILPVSRSSYVIGEFDAYQKVSYNQKLKPIQVEFPTNLTTIEPSNLYSESAALHCASVTGMIDLLIGEEAVQTISGRMSSKEFNFTIRTRKGIDRNVSIRNAQVEIDGGYESDSSFLVIEAKKESVDDFLVRQLYYPYRLWKDQTYKQVKPVFFTHSNDIFSFFVYEFTDPMRYYSLKLIEQKDFVIAHEDIELEDILALLNGSNTVTEPEIPFPQADSFPRIVDLLGLLMENDLSKENITNNYDFDERQTNYYTTAAMYLGLVERLGHRNGPKRIVTFRLTLKGRGIMKLPFKQKYLALAKCIIEHKAFKDTLIVYLQNGHPPDRDKIVDIMLDCNLYNVGSKSTYFRRASTVIRWIDWILELPNNY</sequence>
<keyword evidence="4" id="KW-0251">Elongation factor</keyword>
<evidence type="ECO:0000259" key="2">
    <source>
        <dbReference type="Pfam" id="PF22518"/>
    </source>
</evidence>